<keyword evidence="13" id="KW-0472">Membrane</keyword>
<evidence type="ECO:0000313" key="16">
    <source>
        <dbReference type="EMBL" id="GGF55893.1"/>
    </source>
</evidence>
<dbReference type="GO" id="GO:0004222">
    <property type="term" value="F:metalloendopeptidase activity"/>
    <property type="evidence" value="ECO:0007669"/>
    <property type="project" value="InterPro"/>
</dbReference>
<evidence type="ECO:0000256" key="5">
    <source>
        <dbReference type="ARBA" id="ARBA00022525"/>
    </source>
</evidence>
<gene>
    <name evidence="16" type="ORF">GCM10011332_06660</name>
</gene>
<dbReference type="Gene3D" id="2.150.10.10">
    <property type="entry name" value="Serralysin-like metalloprotease, C-terminal"/>
    <property type="match status" value="3"/>
</dbReference>
<dbReference type="InterPro" id="IPR018511">
    <property type="entry name" value="Hemolysin-typ_Ca-bd_CS"/>
</dbReference>
<evidence type="ECO:0000256" key="6">
    <source>
        <dbReference type="ARBA" id="ARBA00022656"/>
    </source>
</evidence>
<feature type="compositionally biased region" description="Polar residues" evidence="14">
    <location>
        <begin position="231"/>
        <end position="251"/>
    </location>
</feature>
<keyword evidence="9" id="KW-0677">Repeat</keyword>
<keyword evidence="7" id="KW-0645">Protease</keyword>
<dbReference type="PRINTS" id="PR01488">
    <property type="entry name" value="RTXTOXINA"/>
</dbReference>
<dbReference type="InterPro" id="IPR001343">
    <property type="entry name" value="Hemolysn_Ca-bd"/>
</dbReference>
<dbReference type="InterPro" id="IPR024079">
    <property type="entry name" value="MetalloPept_cat_dom_sf"/>
</dbReference>
<organism evidence="16 17">
    <name type="scientific">Terasakiella brassicae</name>
    <dbReference type="NCBI Taxonomy" id="1634917"/>
    <lineage>
        <taxon>Bacteria</taxon>
        <taxon>Pseudomonadati</taxon>
        <taxon>Pseudomonadota</taxon>
        <taxon>Alphaproteobacteria</taxon>
        <taxon>Rhodospirillales</taxon>
        <taxon>Terasakiellaceae</taxon>
        <taxon>Terasakiella</taxon>
    </lineage>
</organism>
<comment type="similarity">
    <text evidence="4">Belongs to the peptidase M10B family.</text>
</comment>
<evidence type="ECO:0000256" key="14">
    <source>
        <dbReference type="SAM" id="MobiDB-lite"/>
    </source>
</evidence>
<dbReference type="Pfam" id="PF08548">
    <property type="entry name" value="Peptidase_M10_C"/>
    <property type="match status" value="2"/>
</dbReference>
<name>A0A917BVD4_9PROT</name>
<evidence type="ECO:0000259" key="15">
    <source>
        <dbReference type="SMART" id="SM00235"/>
    </source>
</evidence>
<feature type="region of interest" description="Disordered" evidence="14">
    <location>
        <begin position="179"/>
        <end position="256"/>
    </location>
</feature>
<dbReference type="PRINTS" id="PR00313">
    <property type="entry name" value="CABNDNGRPT"/>
</dbReference>
<feature type="region of interest" description="Disordered" evidence="14">
    <location>
        <begin position="1"/>
        <end position="24"/>
    </location>
</feature>
<dbReference type="InterPro" id="IPR050557">
    <property type="entry name" value="RTX_toxin/Mannuronan_C5-epim"/>
</dbReference>
<dbReference type="SMART" id="SM00235">
    <property type="entry name" value="ZnMc"/>
    <property type="match status" value="1"/>
</dbReference>
<dbReference type="Gene3D" id="3.40.390.10">
    <property type="entry name" value="Collagenase (Catalytic Domain)"/>
    <property type="match status" value="1"/>
</dbReference>
<feature type="compositionally biased region" description="Pro residues" evidence="14">
    <location>
        <begin position="184"/>
        <end position="207"/>
    </location>
</feature>
<keyword evidence="11" id="KW-0862">Zinc</keyword>
<protein>
    <recommendedName>
        <fullName evidence="15">Peptidase metallopeptidase domain-containing protein</fullName>
    </recommendedName>
</protein>
<dbReference type="InterPro" id="IPR013858">
    <property type="entry name" value="Peptidase_M10B_C"/>
</dbReference>
<evidence type="ECO:0000256" key="13">
    <source>
        <dbReference type="ARBA" id="ARBA00023136"/>
    </source>
</evidence>
<dbReference type="SUPFAM" id="SSF51120">
    <property type="entry name" value="beta-Roll"/>
    <property type="match status" value="4"/>
</dbReference>
<keyword evidence="10" id="KW-0378">Hydrolase</keyword>
<evidence type="ECO:0000256" key="7">
    <source>
        <dbReference type="ARBA" id="ARBA00022670"/>
    </source>
</evidence>
<evidence type="ECO:0000256" key="3">
    <source>
        <dbReference type="ARBA" id="ARBA00004613"/>
    </source>
</evidence>
<dbReference type="InterPro" id="IPR003995">
    <property type="entry name" value="RTX_toxin_determinant-A"/>
</dbReference>
<dbReference type="Pfam" id="PF00413">
    <property type="entry name" value="Peptidase_M10"/>
    <property type="match status" value="1"/>
</dbReference>
<evidence type="ECO:0000256" key="10">
    <source>
        <dbReference type="ARBA" id="ARBA00022801"/>
    </source>
</evidence>
<evidence type="ECO:0000256" key="9">
    <source>
        <dbReference type="ARBA" id="ARBA00022737"/>
    </source>
</evidence>
<dbReference type="PANTHER" id="PTHR38340">
    <property type="entry name" value="S-LAYER PROTEIN"/>
    <property type="match status" value="1"/>
</dbReference>
<dbReference type="CDD" id="cd04277">
    <property type="entry name" value="ZnMc_serralysin_like"/>
    <property type="match status" value="1"/>
</dbReference>
<dbReference type="GO" id="GO:0090729">
    <property type="term" value="F:toxin activity"/>
    <property type="evidence" value="ECO:0007669"/>
    <property type="project" value="UniProtKB-KW"/>
</dbReference>
<dbReference type="Pfam" id="PF00353">
    <property type="entry name" value="HemolysinCabind"/>
    <property type="match status" value="4"/>
</dbReference>
<keyword evidence="8" id="KW-0479">Metal-binding</keyword>
<evidence type="ECO:0000256" key="2">
    <source>
        <dbReference type="ARBA" id="ARBA00004370"/>
    </source>
</evidence>
<dbReference type="AlphaFoldDB" id="A0A917BVD4"/>
<proteinExistence type="inferred from homology"/>
<evidence type="ECO:0000313" key="17">
    <source>
        <dbReference type="Proteomes" id="UP000632498"/>
    </source>
</evidence>
<dbReference type="Proteomes" id="UP000632498">
    <property type="component" value="Unassembled WGS sequence"/>
</dbReference>
<dbReference type="SUPFAM" id="SSF55486">
    <property type="entry name" value="Metalloproteases ('zincins'), catalytic domain"/>
    <property type="match status" value="1"/>
</dbReference>
<evidence type="ECO:0000256" key="8">
    <source>
        <dbReference type="ARBA" id="ARBA00022723"/>
    </source>
</evidence>
<evidence type="ECO:0000256" key="11">
    <source>
        <dbReference type="ARBA" id="ARBA00022833"/>
    </source>
</evidence>
<accession>A0A917BVD4</accession>
<reference evidence="16" key="1">
    <citation type="journal article" date="2014" name="Int. J. Syst. Evol. Microbiol.">
        <title>Complete genome sequence of Corynebacterium casei LMG S-19264T (=DSM 44701T), isolated from a smear-ripened cheese.</title>
        <authorList>
            <consortium name="US DOE Joint Genome Institute (JGI-PGF)"/>
            <person name="Walter F."/>
            <person name="Albersmeier A."/>
            <person name="Kalinowski J."/>
            <person name="Ruckert C."/>
        </authorList>
    </citation>
    <scope>NUCLEOTIDE SEQUENCE</scope>
    <source>
        <strain evidence="16">CGMCC 1.15254</strain>
    </source>
</reference>
<dbReference type="PROSITE" id="PS00330">
    <property type="entry name" value="HEMOLYSIN_CALCIUM"/>
    <property type="match status" value="6"/>
</dbReference>
<feature type="domain" description="Peptidase metallopeptidase" evidence="15">
    <location>
        <begin position="472"/>
        <end position="664"/>
    </location>
</feature>
<dbReference type="PANTHER" id="PTHR38340:SF1">
    <property type="entry name" value="S-LAYER PROTEIN"/>
    <property type="match status" value="1"/>
</dbReference>
<evidence type="ECO:0000256" key="4">
    <source>
        <dbReference type="ARBA" id="ARBA00009490"/>
    </source>
</evidence>
<dbReference type="EMBL" id="BMHV01000004">
    <property type="protein sequence ID" value="GGF55893.1"/>
    <property type="molecule type" value="Genomic_DNA"/>
</dbReference>
<comment type="subcellular location">
    <subcellularLocation>
        <location evidence="2">Membrane</location>
    </subcellularLocation>
    <subcellularLocation>
        <location evidence="3">Secreted</location>
    </subcellularLocation>
</comment>
<comment type="caution">
    <text evidence="16">The sequence shown here is derived from an EMBL/GenBank/DDBJ whole genome shotgun (WGS) entry which is preliminary data.</text>
</comment>
<comment type="cofactor">
    <cofactor evidence="1">
        <name>Ca(2+)</name>
        <dbReference type="ChEBI" id="CHEBI:29108"/>
    </cofactor>
</comment>
<feature type="compositionally biased region" description="Polar residues" evidence="14">
    <location>
        <begin position="1"/>
        <end position="14"/>
    </location>
</feature>
<keyword evidence="6" id="KW-0800">Toxin</keyword>
<keyword evidence="12" id="KW-0843">Virulence</keyword>
<dbReference type="GO" id="GO:0006508">
    <property type="term" value="P:proteolysis"/>
    <property type="evidence" value="ECO:0007669"/>
    <property type="project" value="UniProtKB-KW"/>
</dbReference>
<dbReference type="InterPro" id="IPR011049">
    <property type="entry name" value="Serralysin-like_metalloprot_C"/>
</dbReference>
<evidence type="ECO:0000256" key="12">
    <source>
        <dbReference type="ARBA" id="ARBA00023026"/>
    </source>
</evidence>
<dbReference type="InterPro" id="IPR006026">
    <property type="entry name" value="Peptidase_Metallo"/>
</dbReference>
<dbReference type="InterPro" id="IPR034033">
    <property type="entry name" value="Serralysin-like"/>
</dbReference>
<dbReference type="InterPro" id="IPR001818">
    <property type="entry name" value="Pept_M10_metallopeptidase"/>
</dbReference>
<reference evidence="16" key="2">
    <citation type="submission" date="2020-09" db="EMBL/GenBank/DDBJ databases">
        <authorList>
            <person name="Sun Q."/>
            <person name="Zhou Y."/>
        </authorList>
    </citation>
    <scope>NUCLEOTIDE SEQUENCE</scope>
    <source>
        <strain evidence="16">CGMCC 1.15254</strain>
    </source>
</reference>
<keyword evidence="17" id="KW-1185">Reference proteome</keyword>
<dbReference type="GO" id="GO:0005509">
    <property type="term" value="F:calcium ion binding"/>
    <property type="evidence" value="ECO:0007669"/>
    <property type="project" value="InterPro"/>
</dbReference>
<dbReference type="GO" id="GO:0016020">
    <property type="term" value="C:membrane"/>
    <property type="evidence" value="ECO:0007669"/>
    <property type="project" value="UniProtKB-SubCell"/>
</dbReference>
<dbReference type="GO" id="GO:0008270">
    <property type="term" value="F:zinc ion binding"/>
    <property type="evidence" value="ECO:0007669"/>
    <property type="project" value="InterPro"/>
</dbReference>
<dbReference type="RefSeq" id="WP_188661597.1">
    <property type="nucleotide sequence ID" value="NZ_BMHV01000004.1"/>
</dbReference>
<sequence>MATQNTTQQRTPATDITGEGIDSPSPEVAAFVEAIFENAIENGASPQEASKLALQTALSFGSSPEQAKSLVLTVAQNFFTTQPGDFLKNAGAFFAPNAPSQDTPADDEPATPHLFRPEKPVFFTENEAGDPYPVTEPPHLHDLKDQHGFEAMPPDETRLISSENFDQTDLIAHEIELTEGILPPLRPTPPLPEAPKPTNPLNDPPPSQNTSSPVTDTNDTENTDNDSGTNISAATRTFLTGSNNADTLTGSESDDLLLGGAGNDELAGGDGNDRYLFSVGFGQDTVADSAGTADKIEGFTIENLSNALRQGDDLILDFYSGDTITLKNHFQTGSEVEILVSGNDTFGLSGQTNGVKGQIIAGVSGTNDTINGATGDDRLFGGDGDDKLQGLSGNDFLDGGSGTDNAVFNGNFNEYTVAVFKDGYLVTDTVANRDGTTTLQNIENLEFADQTLALKDAITQPDYVTGVLYDDPYSRWNADTSVGTSVNLTYSFMDSLPSYYAPGEVDSFSVMSSAQENAVRKALAQFSEITNITFTEVADTGDGGLLRFGNSSQSTSAGQAYAPSVTYTHNGVTYLANDKSGDVFIANNQTSNQTLSDGSHGYYTLLHEIGHATGLTHTFEGDNQLTSATDSTQYSVMSYTNHPKSQVVDITGDSSSYSYKAYNWNPESLMLYDVATLQHLYGSNTTTRTGDDTYSFDPNGRFIETIWDAGGSDTLDASNFTRNNIIDLTPGSFSSIGIYNPVSDQLPDWYAGIYQPTYSGEDNVAIAYGTFIENAKGGLGNDQLIGNFLDNTLSGGDGDDTLTGHEGNDLLDGGSGNDIFVFAKASGNDIVTDSGGNNDRISGFSIADLSQASQNGNDLILDFKTGDRITLKNHFLTNSEIEVFASGSDNFSLTGQTSGVVGQIIADPSANTDLLKGATGLDYIFGADGDDTLQGGSGADVLSGGAGSDTFYFELGDGDDSIRDFSHGIDHIQIKGDDFSISTVTFETINTVYDGTNATSTNATIIRDSNNDIYVDNNGQTAGGYSHIANIENGVDVDENDFTII</sequence>
<dbReference type="GO" id="GO:0005615">
    <property type="term" value="C:extracellular space"/>
    <property type="evidence" value="ECO:0007669"/>
    <property type="project" value="InterPro"/>
</dbReference>
<evidence type="ECO:0000256" key="1">
    <source>
        <dbReference type="ARBA" id="ARBA00001913"/>
    </source>
</evidence>
<keyword evidence="5" id="KW-0964">Secreted</keyword>
<dbReference type="GO" id="GO:0031012">
    <property type="term" value="C:extracellular matrix"/>
    <property type="evidence" value="ECO:0007669"/>
    <property type="project" value="InterPro"/>
</dbReference>